<name>A0A176XIQ7_AGRTU</name>
<dbReference type="PANTHER" id="PTHR37809">
    <property type="entry name" value="RIBOSOMAL PROTEIN S12 METHYLTHIOTRANSFERASE ACCESSORY FACTOR YCAO"/>
    <property type="match status" value="1"/>
</dbReference>
<protein>
    <recommendedName>
        <fullName evidence="1">YcaO domain-containing protein</fullName>
    </recommendedName>
</protein>
<dbReference type="Pfam" id="PF02624">
    <property type="entry name" value="YcaO"/>
    <property type="match status" value="1"/>
</dbReference>
<dbReference type="Gene3D" id="3.30.1330.230">
    <property type="match status" value="1"/>
</dbReference>
<dbReference type="AlphaFoldDB" id="A0A176XIQ7"/>
<dbReference type="EMBL" id="LXPS01000001">
    <property type="protein sequence ID" value="OAE49808.1"/>
    <property type="molecule type" value="Genomic_DNA"/>
</dbReference>
<proteinExistence type="predicted"/>
<dbReference type="InterPro" id="IPR003776">
    <property type="entry name" value="YcaO-like_dom"/>
</dbReference>
<evidence type="ECO:0000313" key="3">
    <source>
        <dbReference type="Proteomes" id="UP000077098"/>
    </source>
</evidence>
<sequence>MLRRFGISRVGDVTGLDVIGVPVWFAVRPNSRGLSVSQGKGLVVEQARVSAVMEAIEGAVAEETRQHVAAFGSLLDMRDKGVPIIPLGTVGRVDMDVLDPRKERGWVKGLSIRKEGDVFAPYELVGMDFRVDFPWDRQAFRMSSQGLAAGFDYDHAVLHALLELIENDASVLLDTFETRAIAPQPTFITAGTDRSLNSLVQRLTNIGVTPSFFDLTNGLDVPVVMATLPRPLQAQDGPTTRHAAGAACRPDFHGAALAALLEAIQSRLTDISGARDDLAPLRYQRDKAVAEPLSHSMRPVKNVPSDLYFAKGTGSAPAWRQLASHLFARGIDDIFVFPLQTMVSGLYVVRVLASGLAPVGSGLQNISQRGLDHLLTLGGF</sequence>
<evidence type="ECO:0000313" key="2">
    <source>
        <dbReference type="EMBL" id="OAE49808.1"/>
    </source>
</evidence>
<organism evidence="2 3">
    <name type="scientific">Agrobacterium tumefaciens</name>
    <dbReference type="NCBI Taxonomy" id="358"/>
    <lineage>
        <taxon>Bacteria</taxon>
        <taxon>Pseudomonadati</taxon>
        <taxon>Pseudomonadota</taxon>
        <taxon>Alphaproteobacteria</taxon>
        <taxon>Hyphomicrobiales</taxon>
        <taxon>Rhizobiaceae</taxon>
        <taxon>Rhizobium/Agrobacterium group</taxon>
        <taxon>Agrobacterium</taxon>
        <taxon>Agrobacterium tumefaciens complex</taxon>
    </lineage>
</organism>
<reference evidence="2 3" key="1">
    <citation type="submission" date="2016-05" db="EMBL/GenBank/DDBJ databases">
        <authorList>
            <person name="Lavstsen T."/>
            <person name="Jespersen J.S."/>
        </authorList>
    </citation>
    <scope>NUCLEOTIDE SEQUENCE [LARGE SCALE GENOMIC DNA]</scope>
    <source>
        <strain evidence="2 3">KCJ1736</strain>
    </source>
</reference>
<dbReference type="PROSITE" id="PS51664">
    <property type="entry name" value="YCAO"/>
    <property type="match status" value="1"/>
</dbReference>
<dbReference type="PANTHER" id="PTHR37809:SF1">
    <property type="entry name" value="RIBOSOMAL PROTEIN S12 METHYLTHIOTRANSFERASE ACCESSORY FACTOR YCAO"/>
    <property type="match status" value="1"/>
</dbReference>
<evidence type="ECO:0000259" key="1">
    <source>
        <dbReference type="PROSITE" id="PS51664"/>
    </source>
</evidence>
<dbReference type="Proteomes" id="UP000077098">
    <property type="component" value="Unassembled WGS sequence"/>
</dbReference>
<gene>
    <name evidence="2" type="ORF">A7J57_15750</name>
</gene>
<comment type="caution">
    <text evidence="2">The sequence shown here is derived from an EMBL/GenBank/DDBJ whole genome shotgun (WGS) entry which is preliminary data.</text>
</comment>
<dbReference type="NCBIfam" id="TIGR00702">
    <property type="entry name" value="YcaO-type kinase domain"/>
    <property type="match status" value="1"/>
</dbReference>
<accession>A0A176XIQ7</accession>
<feature type="domain" description="YcaO" evidence="1">
    <location>
        <begin position="39"/>
        <end position="380"/>
    </location>
</feature>